<sequence length="211" mass="24135">NEPTQLEVQNDEEVEDICSLLPHLSPKPPPRRSIRATSSHSTAEAAEPPANDALLSSYFLEVENQKLKFGRQKKYVVNWKSVESFAGHSHDHTRDGTRDCLGDVKTPMEYFLEYIPDSMFEQAAFHTNLYANRKGITRFSSTDSAEIAKLIALHILMGTLKFPRIRMYWDKTFKVNVFTENMPRNLFFQLRTHLHIVDSEKIDPGIDPGGL</sequence>
<evidence type="ECO:0000259" key="2">
    <source>
        <dbReference type="Pfam" id="PF13843"/>
    </source>
</evidence>
<feature type="region of interest" description="Disordered" evidence="1">
    <location>
        <begin position="20"/>
        <end position="47"/>
    </location>
</feature>
<dbReference type="EMBL" id="CADCXU010015430">
    <property type="protein sequence ID" value="CAB0004863.1"/>
    <property type="molecule type" value="Genomic_DNA"/>
</dbReference>
<accession>A0A6H5GN73</accession>
<proteinExistence type="predicted"/>
<feature type="compositionally biased region" description="Low complexity" evidence="1">
    <location>
        <begin position="36"/>
        <end position="47"/>
    </location>
</feature>
<evidence type="ECO:0000313" key="3">
    <source>
        <dbReference type="EMBL" id="CAB0004863.1"/>
    </source>
</evidence>
<feature type="non-terminal residue" evidence="3">
    <location>
        <position position="1"/>
    </location>
</feature>
<dbReference type="Proteomes" id="UP000479000">
    <property type="component" value="Unassembled WGS sequence"/>
</dbReference>
<organism evidence="3 4">
    <name type="scientific">Nesidiocoris tenuis</name>
    <dbReference type="NCBI Taxonomy" id="355587"/>
    <lineage>
        <taxon>Eukaryota</taxon>
        <taxon>Metazoa</taxon>
        <taxon>Ecdysozoa</taxon>
        <taxon>Arthropoda</taxon>
        <taxon>Hexapoda</taxon>
        <taxon>Insecta</taxon>
        <taxon>Pterygota</taxon>
        <taxon>Neoptera</taxon>
        <taxon>Paraneoptera</taxon>
        <taxon>Hemiptera</taxon>
        <taxon>Heteroptera</taxon>
        <taxon>Panheteroptera</taxon>
        <taxon>Cimicomorpha</taxon>
        <taxon>Miridae</taxon>
        <taxon>Dicyphina</taxon>
        <taxon>Nesidiocoris</taxon>
    </lineage>
</organism>
<evidence type="ECO:0000313" key="4">
    <source>
        <dbReference type="Proteomes" id="UP000479000"/>
    </source>
</evidence>
<dbReference type="PANTHER" id="PTHR47272">
    <property type="entry name" value="DDE_TNP_1_7 DOMAIN-CONTAINING PROTEIN"/>
    <property type="match status" value="1"/>
</dbReference>
<dbReference type="InterPro" id="IPR029526">
    <property type="entry name" value="PGBD"/>
</dbReference>
<reference evidence="3 4" key="1">
    <citation type="submission" date="2020-02" db="EMBL/GenBank/DDBJ databases">
        <authorList>
            <person name="Ferguson B K."/>
        </authorList>
    </citation>
    <scope>NUCLEOTIDE SEQUENCE [LARGE SCALE GENOMIC DNA]</scope>
</reference>
<dbReference type="Pfam" id="PF13843">
    <property type="entry name" value="DDE_Tnp_1_7"/>
    <property type="match status" value="1"/>
</dbReference>
<dbReference type="PANTHER" id="PTHR47272:SF1">
    <property type="entry name" value="PIGGYBAC TRANSPOSABLE ELEMENT-DERIVED PROTEIN 3-LIKE"/>
    <property type="match status" value="1"/>
</dbReference>
<keyword evidence="4" id="KW-1185">Reference proteome</keyword>
<protein>
    <recommendedName>
        <fullName evidence="2">PiggyBac transposable element-derived protein domain-containing protein</fullName>
    </recommendedName>
</protein>
<dbReference type="OrthoDB" id="6630702at2759"/>
<evidence type="ECO:0000256" key="1">
    <source>
        <dbReference type="SAM" id="MobiDB-lite"/>
    </source>
</evidence>
<gene>
    <name evidence="3" type="ORF">NTEN_LOCUS10340</name>
</gene>
<dbReference type="AlphaFoldDB" id="A0A6H5GN73"/>
<feature type="domain" description="PiggyBac transposable element-derived protein" evidence="2">
    <location>
        <begin position="106"/>
        <end position="204"/>
    </location>
</feature>
<name>A0A6H5GN73_9HEMI</name>